<evidence type="ECO:0000313" key="3">
    <source>
        <dbReference type="EMBL" id="RDZ27441.1"/>
    </source>
</evidence>
<dbReference type="InterPro" id="IPR010559">
    <property type="entry name" value="Sig_transdc_His_kin_internal"/>
</dbReference>
<sequence>MHAAAQQCLPLPAQAPPRRWWNGPVVQHPAGSNAPGAGPMQRQTVLTWTWVGAWWLLTGLIWTGQMHEAFSGQVGWPTLLRTEMAKAALWIPFTLLLFWCVQRHPIERGSMLRSLGWLSLAVLGIIAARALCTAAFNPWVGWYTQLPGWPALLRSSFLGNLLTAWMIVGVAHALLFAQRDRLRQQQQAELQSQLSQARFEALAARLDPHFLFNALHSISEVMHRDVGAADRMVVGLGGLLRQSIDGGATQHSTLGDQIELIEDYVGIEQVRLGSRLRFELDVDESLSPAVVPRLLLQPLVENAIRYAVAPRTQPGRIRVSARRQDHRLRLEVSDDGDAQAAAPPGHGVGLASAQARLRHLYGEDFGFDVAATPGGGTCVRIDLPLRVEAAA</sequence>
<feature type="transmembrane region" description="Helical" evidence="1">
    <location>
        <begin position="84"/>
        <end position="102"/>
    </location>
</feature>
<dbReference type="SUPFAM" id="SSF55874">
    <property type="entry name" value="ATPase domain of HSP90 chaperone/DNA topoisomerase II/histidine kinase"/>
    <property type="match status" value="1"/>
</dbReference>
<evidence type="ECO:0000313" key="4">
    <source>
        <dbReference type="Proteomes" id="UP000264492"/>
    </source>
</evidence>
<dbReference type="AlphaFoldDB" id="A0A371K0I9"/>
<accession>A0A371K0I9</accession>
<dbReference type="Proteomes" id="UP000264492">
    <property type="component" value="Unassembled WGS sequence"/>
</dbReference>
<keyword evidence="1" id="KW-0472">Membrane</keyword>
<keyword evidence="1" id="KW-1133">Transmembrane helix</keyword>
<gene>
    <name evidence="3" type="ORF">DX914_14535</name>
</gene>
<keyword evidence="1" id="KW-0812">Transmembrane</keyword>
<dbReference type="Pfam" id="PF02518">
    <property type="entry name" value="HATPase_c"/>
    <property type="match status" value="1"/>
</dbReference>
<dbReference type="GO" id="GO:0016020">
    <property type="term" value="C:membrane"/>
    <property type="evidence" value="ECO:0007669"/>
    <property type="project" value="InterPro"/>
</dbReference>
<dbReference type="SMART" id="SM00387">
    <property type="entry name" value="HATPase_c"/>
    <property type="match status" value="1"/>
</dbReference>
<feature type="domain" description="Histidine kinase" evidence="2">
    <location>
        <begin position="295"/>
        <end position="387"/>
    </location>
</feature>
<protein>
    <recommendedName>
        <fullName evidence="2">Histidine kinase domain-containing protein</fullName>
    </recommendedName>
</protein>
<evidence type="ECO:0000259" key="2">
    <source>
        <dbReference type="PROSITE" id="PS50109"/>
    </source>
</evidence>
<feature type="transmembrane region" description="Helical" evidence="1">
    <location>
        <begin position="45"/>
        <end position="64"/>
    </location>
</feature>
<reference evidence="3 4" key="1">
    <citation type="submission" date="2018-08" db="EMBL/GenBank/DDBJ databases">
        <title>Lysobacter sp. zong2l5, whole genome shotgun sequence.</title>
        <authorList>
            <person name="Zhang X."/>
            <person name="Feng G."/>
            <person name="Zhu H."/>
        </authorList>
    </citation>
    <scope>NUCLEOTIDE SEQUENCE [LARGE SCALE GENOMIC DNA]</scope>
    <source>
        <strain evidence="4">zong2l5</strain>
    </source>
</reference>
<dbReference type="PANTHER" id="PTHR34220">
    <property type="entry name" value="SENSOR HISTIDINE KINASE YPDA"/>
    <property type="match status" value="1"/>
</dbReference>
<comment type="caution">
    <text evidence="3">The sequence shown here is derived from an EMBL/GenBank/DDBJ whole genome shotgun (WGS) entry which is preliminary data.</text>
</comment>
<proteinExistence type="predicted"/>
<dbReference type="InterPro" id="IPR036890">
    <property type="entry name" value="HATPase_C_sf"/>
</dbReference>
<feature type="transmembrane region" description="Helical" evidence="1">
    <location>
        <begin position="114"/>
        <end position="137"/>
    </location>
</feature>
<dbReference type="InterPro" id="IPR005467">
    <property type="entry name" value="His_kinase_dom"/>
</dbReference>
<evidence type="ECO:0000256" key="1">
    <source>
        <dbReference type="SAM" id="Phobius"/>
    </source>
</evidence>
<dbReference type="InterPro" id="IPR003594">
    <property type="entry name" value="HATPase_dom"/>
</dbReference>
<organism evidence="3 4">
    <name type="scientific">Lysobacter silvisoli</name>
    <dbReference type="NCBI Taxonomy" id="2293254"/>
    <lineage>
        <taxon>Bacteria</taxon>
        <taxon>Pseudomonadati</taxon>
        <taxon>Pseudomonadota</taxon>
        <taxon>Gammaproteobacteria</taxon>
        <taxon>Lysobacterales</taxon>
        <taxon>Lysobacteraceae</taxon>
        <taxon>Lysobacter</taxon>
    </lineage>
</organism>
<dbReference type="EMBL" id="QTSU01000002">
    <property type="protein sequence ID" value="RDZ27441.1"/>
    <property type="molecule type" value="Genomic_DNA"/>
</dbReference>
<dbReference type="PANTHER" id="PTHR34220:SF7">
    <property type="entry name" value="SENSOR HISTIDINE KINASE YPDA"/>
    <property type="match status" value="1"/>
</dbReference>
<dbReference type="GO" id="GO:0000155">
    <property type="term" value="F:phosphorelay sensor kinase activity"/>
    <property type="evidence" value="ECO:0007669"/>
    <property type="project" value="InterPro"/>
</dbReference>
<feature type="transmembrane region" description="Helical" evidence="1">
    <location>
        <begin position="157"/>
        <end position="177"/>
    </location>
</feature>
<dbReference type="Pfam" id="PF06580">
    <property type="entry name" value="His_kinase"/>
    <property type="match status" value="1"/>
</dbReference>
<name>A0A371K0I9_9GAMM</name>
<keyword evidence="4" id="KW-1185">Reference proteome</keyword>
<dbReference type="PROSITE" id="PS50109">
    <property type="entry name" value="HIS_KIN"/>
    <property type="match status" value="1"/>
</dbReference>
<dbReference type="InterPro" id="IPR050640">
    <property type="entry name" value="Bact_2-comp_sensor_kinase"/>
</dbReference>
<dbReference type="Gene3D" id="3.30.565.10">
    <property type="entry name" value="Histidine kinase-like ATPase, C-terminal domain"/>
    <property type="match status" value="1"/>
</dbReference>